<comment type="caution">
    <text evidence="1">The sequence shown here is derived from an EMBL/GenBank/DDBJ whole genome shotgun (WGS) entry which is preliminary data.</text>
</comment>
<keyword evidence="2" id="KW-1185">Reference proteome</keyword>
<sequence length="81" mass="9252">MHSLPGRHRSLGAARNCSDDRWTKDMDRKFSVIDQKMRRKINPKELIGGDALIRSFADCTLRDVPPSSLYSYLDLCGTYTC</sequence>
<dbReference type="AlphaFoldDB" id="A0AAV5TCG7"/>
<dbReference type="Proteomes" id="UP001432027">
    <property type="component" value="Unassembled WGS sequence"/>
</dbReference>
<gene>
    <name evidence="1" type="ORF">PENTCL1PPCAC_12668</name>
</gene>
<evidence type="ECO:0000313" key="2">
    <source>
        <dbReference type="Proteomes" id="UP001432027"/>
    </source>
</evidence>
<dbReference type="EMBL" id="BTSX01000003">
    <property type="protein sequence ID" value="GMS90493.1"/>
    <property type="molecule type" value="Genomic_DNA"/>
</dbReference>
<organism evidence="1 2">
    <name type="scientific">Pristionchus entomophagus</name>
    <dbReference type="NCBI Taxonomy" id="358040"/>
    <lineage>
        <taxon>Eukaryota</taxon>
        <taxon>Metazoa</taxon>
        <taxon>Ecdysozoa</taxon>
        <taxon>Nematoda</taxon>
        <taxon>Chromadorea</taxon>
        <taxon>Rhabditida</taxon>
        <taxon>Rhabditina</taxon>
        <taxon>Diplogasteromorpha</taxon>
        <taxon>Diplogasteroidea</taxon>
        <taxon>Neodiplogasteridae</taxon>
        <taxon>Pristionchus</taxon>
    </lineage>
</organism>
<feature type="non-terminal residue" evidence="1">
    <location>
        <position position="81"/>
    </location>
</feature>
<reference evidence="1" key="1">
    <citation type="submission" date="2023-10" db="EMBL/GenBank/DDBJ databases">
        <title>Genome assembly of Pristionchus species.</title>
        <authorList>
            <person name="Yoshida K."/>
            <person name="Sommer R.J."/>
        </authorList>
    </citation>
    <scope>NUCLEOTIDE SEQUENCE</scope>
    <source>
        <strain evidence="1">RS0144</strain>
    </source>
</reference>
<evidence type="ECO:0000313" key="1">
    <source>
        <dbReference type="EMBL" id="GMS90493.1"/>
    </source>
</evidence>
<protein>
    <submittedName>
        <fullName evidence="1">Uncharacterized protein</fullName>
    </submittedName>
</protein>
<name>A0AAV5TCG7_9BILA</name>
<proteinExistence type="predicted"/>
<accession>A0AAV5TCG7</accession>